<proteinExistence type="predicted"/>
<protein>
    <submittedName>
        <fullName evidence="1">Uncharacterized protein</fullName>
    </submittedName>
</protein>
<evidence type="ECO:0000313" key="1">
    <source>
        <dbReference type="EMBL" id="TRZ39712.1"/>
    </source>
</evidence>
<organism evidence="1 2">
    <name type="scientific">Niallia circulans</name>
    <name type="common">Bacillus circulans</name>
    <dbReference type="NCBI Taxonomy" id="1397"/>
    <lineage>
        <taxon>Bacteria</taxon>
        <taxon>Bacillati</taxon>
        <taxon>Bacillota</taxon>
        <taxon>Bacilli</taxon>
        <taxon>Bacillales</taxon>
        <taxon>Bacillaceae</taxon>
        <taxon>Niallia</taxon>
    </lineage>
</organism>
<gene>
    <name evidence="1" type="ORF">CEQ21_01850</name>
</gene>
<dbReference type="Proteomes" id="UP000319837">
    <property type="component" value="Unassembled WGS sequence"/>
</dbReference>
<comment type="caution">
    <text evidence="1">The sequence shown here is derived from an EMBL/GenBank/DDBJ whole genome shotgun (WGS) entry which is preliminary data.</text>
</comment>
<sequence length="67" mass="7221">MKGSDSMNEKGKACLECGGTSFAQGTDYINLRPLDNKLTIGSEKVYTFCVDCGEVNSIKIVNPSKLT</sequence>
<name>A0A553SRV1_NIACI</name>
<dbReference type="AlphaFoldDB" id="A0A553SRV1"/>
<accession>A0A553SRV1</accession>
<evidence type="ECO:0000313" key="2">
    <source>
        <dbReference type="Proteomes" id="UP000319837"/>
    </source>
</evidence>
<reference evidence="2" key="1">
    <citation type="submission" date="2018-10" db="EMBL/GenBank/DDBJ databases">
        <title>FDA dAtabase for Regulatory Grade micrObial Sequences (FDA-ARGOS): Supporting development and validation of Infectious Disease Dx tests.</title>
        <authorList>
            <person name="Minogue T."/>
            <person name="Wolcott M."/>
            <person name="Wasieloski L."/>
            <person name="Aguilar W."/>
            <person name="Moore D."/>
            <person name="Tallon L."/>
            <person name="Sadzewicz L."/>
            <person name="Sengamalay N."/>
            <person name="Ott S."/>
            <person name="Godinez A."/>
            <person name="Nagaraj S."/>
            <person name="Vavikolanu K."/>
            <person name="Vyas G."/>
            <person name="Nadendla S."/>
            <person name="George J."/>
            <person name="Sichtig H."/>
        </authorList>
    </citation>
    <scope>NUCLEOTIDE SEQUENCE [LARGE SCALE GENOMIC DNA]</scope>
    <source>
        <strain evidence="2">FDAARGOS_343</strain>
    </source>
</reference>
<dbReference type="EMBL" id="RIBP01000001">
    <property type="protein sequence ID" value="TRZ39712.1"/>
    <property type="molecule type" value="Genomic_DNA"/>
</dbReference>